<feature type="repeat" description="WD" evidence="3">
    <location>
        <begin position="1071"/>
        <end position="1112"/>
    </location>
</feature>
<dbReference type="InterPro" id="IPR019775">
    <property type="entry name" value="WD40_repeat_CS"/>
</dbReference>
<accession>A0A0D0C724</accession>
<protein>
    <submittedName>
        <fullName evidence="5">Unplaced genomic scaffold GYMLUscaffold_38, whole genome shotgun sequence</fullName>
    </submittedName>
</protein>
<reference evidence="5 6" key="1">
    <citation type="submission" date="2014-04" db="EMBL/GenBank/DDBJ databases">
        <title>Evolutionary Origins and Diversification of the Mycorrhizal Mutualists.</title>
        <authorList>
            <consortium name="DOE Joint Genome Institute"/>
            <consortium name="Mycorrhizal Genomics Consortium"/>
            <person name="Kohler A."/>
            <person name="Kuo A."/>
            <person name="Nagy L.G."/>
            <person name="Floudas D."/>
            <person name="Copeland A."/>
            <person name="Barry K.W."/>
            <person name="Cichocki N."/>
            <person name="Veneault-Fourrey C."/>
            <person name="LaButti K."/>
            <person name="Lindquist E.A."/>
            <person name="Lipzen A."/>
            <person name="Lundell T."/>
            <person name="Morin E."/>
            <person name="Murat C."/>
            <person name="Riley R."/>
            <person name="Ohm R."/>
            <person name="Sun H."/>
            <person name="Tunlid A."/>
            <person name="Henrissat B."/>
            <person name="Grigoriev I.V."/>
            <person name="Hibbett D.S."/>
            <person name="Martin F."/>
        </authorList>
    </citation>
    <scope>NUCLEOTIDE SEQUENCE [LARGE SCALE GENOMIC DNA]</scope>
    <source>
        <strain evidence="5 6">FD-317 M1</strain>
    </source>
</reference>
<dbReference type="CDD" id="cd00200">
    <property type="entry name" value="WD40"/>
    <property type="match status" value="2"/>
</dbReference>
<feature type="repeat" description="WD" evidence="3">
    <location>
        <begin position="727"/>
        <end position="763"/>
    </location>
</feature>
<evidence type="ECO:0000259" key="4">
    <source>
        <dbReference type="Pfam" id="PF24883"/>
    </source>
</evidence>
<dbReference type="EMBL" id="KN834786">
    <property type="protein sequence ID" value="KIK58309.1"/>
    <property type="molecule type" value="Genomic_DNA"/>
</dbReference>
<dbReference type="PROSITE" id="PS50082">
    <property type="entry name" value="WD_REPEATS_2"/>
    <property type="match status" value="14"/>
</dbReference>
<feature type="non-terminal residue" evidence="5">
    <location>
        <position position="1145"/>
    </location>
</feature>
<feature type="repeat" description="WD" evidence="3">
    <location>
        <begin position="856"/>
        <end position="897"/>
    </location>
</feature>
<proteinExistence type="predicted"/>
<dbReference type="PROSITE" id="PS00678">
    <property type="entry name" value="WD_REPEATS_1"/>
    <property type="match status" value="10"/>
</dbReference>
<dbReference type="InterPro" id="IPR015943">
    <property type="entry name" value="WD40/YVTN_repeat-like_dom_sf"/>
</dbReference>
<dbReference type="OrthoDB" id="538223at2759"/>
<feature type="repeat" description="WD" evidence="3">
    <location>
        <begin position="598"/>
        <end position="639"/>
    </location>
</feature>
<evidence type="ECO:0000256" key="2">
    <source>
        <dbReference type="ARBA" id="ARBA00022737"/>
    </source>
</evidence>
<dbReference type="SMART" id="SM00320">
    <property type="entry name" value="WD40"/>
    <property type="match status" value="14"/>
</dbReference>
<feature type="non-terminal residue" evidence="5">
    <location>
        <position position="1"/>
    </location>
</feature>
<dbReference type="AlphaFoldDB" id="A0A0D0C724"/>
<dbReference type="InterPro" id="IPR056884">
    <property type="entry name" value="NPHP3-like_N"/>
</dbReference>
<feature type="repeat" description="WD" evidence="3">
    <location>
        <begin position="1114"/>
        <end position="1145"/>
    </location>
</feature>
<evidence type="ECO:0000256" key="3">
    <source>
        <dbReference type="PROSITE-ProRule" id="PRU00221"/>
    </source>
</evidence>
<feature type="repeat" description="WD" evidence="3">
    <location>
        <begin position="641"/>
        <end position="682"/>
    </location>
</feature>
<dbReference type="Pfam" id="PF24883">
    <property type="entry name" value="NPHP3_N"/>
    <property type="match status" value="1"/>
</dbReference>
<feature type="repeat" description="WD" evidence="3">
    <location>
        <begin position="813"/>
        <end position="854"/>
    </location>
</feature>
<evidence type="ECO:0000256" key="1">
    <source>
        <dbReference type="ARBA" id="ARBA00022574"/>
    </source>
</evidence>
<feature type="repeat" description="WD" evidence="3">
    <location>
        <begin position="899"/>
        <end position="940"/>
    </location>
</feature>
<keyword evidence="2" id="KW-0677">Repeat</keyword>
<dbReference type="PANTHER" id="PTHR19848:SF8">
    <property type="entry name" value="F-BOX AND WD REPEAT DOMAIN CONTAINING 7"/>
    <property type="match status" value="1"/>
</dbReference>
<gene>
    <name evidence="5" type="ORF">GYMLUDRAFT_102638</name>
</gene>
<sequence length="1145" mass="125606">AFHDYKAGRPSCTQGTRVEILKNITKWADTSESKVYWMGGMAGTGKSTIAKTLCETFEAEKQILGGAFFCSRQVPSCRDYTKIIPTIAYQLAHYSRTFAEALTKELQKDSRLADKETKKQMKLLLLGPWKEAANISELTGKTPIVVIDALDECEDVQLVLEPLLYAITNNDILGLKFVFTSRPDQPVYKHLIVAPHDSRIFLHDVEKDLVESDISRFLAETLKGYDFVTQEHILQLAKLSGKLFIFAATIVKWITRGNNSFEKQRLDDVLNLQPDPSQTKELDNLYTVIVEKAIAPGGGKIPNKERKALLKVLHSVITVRSPASGEVIAALANVAPQQAHAFIAALGSVLYVGKTEAVYVFHTSFSDFLMRKQFKKQYKDLHCDSHLQHQFLGNSCFSIMQRELKFNMLGLPSSFLKDTQVDNIESDIDVRMTQSLVYACKSWGYHLGKATRNAEITTAFTQFLNQQIIYWVEVMSVLRVSKSEKEAVNDTLLQQIIRCVKAAVETFLLSPVNSVTPHWYLSILPFWQRDIAAIQYGLKMGTMVKRQMEKPILGVWHAESKVNSIGVSGNGERIVSGCYDTAVRVWNARTGAPIGEPLQGHTNLVWSVTFSPDGKRIVSGSEDNTVRIWDAETRALIGDPLQGHTNSVLSVAFSPNGKQIVSSSWDKTVRIWNAETGAPIGEPLQGHTQSVWSAAFSPDGKRVVSCSLDETVRIWDAETGAPIGRPFHGHTQSVWSVAFSPDGKRIISGSLDKTVRIWNAETGIPIGDPLQGHTDSVRSVAFSLDGKRIVSGSLDETVRIWDGETGTPIGDSLQGHTDAVLSVTFSPDGKRLISGSLDETIRIWNAEIEDTIIDLLHGHTDSVQSVAFSPDGKRILSGSLDKTVRIWNAEIGTPVGDPLQGHTDTVLSVAFSPDGTRIVSGSDDKTIRIWNAETGAPIGIPLQTHNDAVWSVVVSPDGKKIISGSEDKTIRIWNAETGAPIGDPLQGHTHSVQSVAFSPDGKMIVSGSLDWTVRIWNAETGAPIGDPLHGHTHSVLSVAFSPDGRRIVSSSLDETVMVWNVETGAAIGEPLQGHTDPVLSVTFSPDGMRIVSCSLDHTVRIWNAETGAPIGHPFHGHTQSVLSVAFSPDGKRIVSGSEDSTVRIW</sequence>
<dbReference type="SUPFAM" id="SSF52540">
    <property type="entry name" value="P-loop containing nucleoside triphosphate hydrolases"/>
    <property type="match status" value="1"/>
</dbReference>
<dbReference type="Pfam" id="PF00400">
    <property type="entry name" value="WD40"/>
    <property type="match status" value="14"/>
</dbReference>
<dbReference type="SUPFAM" id="SSF50998">
    <property type="entry name" value="Quinoprotein alcohol dehydrogenase-like"/>
    <property type="match status" value="1"/>
</dbReference>
<dbReference type="SUPFAM" id="SSF101908">
    <property type="entry name" value="Putative isomerase YbhE"/>
    <property type="match status" value="1"/>
</dbReference>
<dbReference type="Gene3D" id="2.130.10.10">
    <property type="entry name" value="YVTN repeat-like/Quinoprotein amine dehydrogenase"/>
    <property type="match status" value="7"/>
</dbReference>
<feature type="repeat" description="WD" evidence="3">
    <location>
        <begin position="942"/>
        <end position="983"/>
    </location>
</feature>
<dbReference type="PRINTS" id="PR00320">
    <property type="entry name" value="GPROTEINBRPT"/>
</dbReference>
<evidence type="ECO:0000313" key="5">
    <source>
        <dbReference type="EMBL" id="KIK58309.1"/>
    </source>
</evidence>
<dbReference type="InterPro" id="IPR027417">
    <property type="entry name" value="P-loop_NTPase"/>
</dbReference>
<keyword evidence="6" id="KW-1185">Reference proteome</keyword>
<feature type="repeat" description="WD" evidence="3">
    <location>
        <begin position="770"/>
        <end position="811"/>
    </location>
</feature>
<dbReference type="InterPro" id="IPR001680">
    <property type="entry name" value="WD40_rpt"/>
</dbReference>
<dbReference type="Gene3D" id="3.40.50.300">
    <property type="entry name" value="P-loop containing nucleotide triphosphate hydrolases"/>
    <property type="match status" value="1"/>
</dbReference>
<dbReference type="PROSITE" id="PS50294">
    <property type="entry name" value="WD_REPEATS_REGION"/>
    <property type="match status" value="13"/>
</dbReference>
<feature type="repeat" description="WD" evidence="3">
    <location>
        <begin position="684"/>
        <end position="725"/>
    </location>
</feature>
<feature type="repeat" description="WD" evidence="3">
    <location>
        <begin position="985"/>
        <end position="1026"/>
    </location>
</feature>
<name>A0A0D0C724_9AGAR</name>
<feature type="repeat" description="WD" evidence="3">
    <location>
        <begin position="562"/>
        <end position="596"/>
    </location>
</feature>
<dbReference type="PANTHER" id="PTHR19848">
    <property type="entry name" value="WD40 REPEAT PROTEIN"/>
    <property type="match status" value="1"/>
</dbReference>
<feature type="repeat" description="WD" evidence="3">
    <location>
        <begin position="1028"/>
        <end position="1069"/>
    </location>
</feature>
<organism evidence="5 6">
    <name type="scientific">Collybiopsis luxurians FD-317 M1</name>
    <dbReference type="NCBI Taxonomy" id="944289"/>
    <lineage>
        <taxon>Eukaryota</taxon>
        <taxon>Fungi</taxon>
        <taxon>Dikarya</taxon>
        <taxon>Basidiomycota</taxon>
        <taxon>Agaricomycotina</taxon>
        <taxon>Agaricomycetes</taxon>
        <taxon>Agaricomycetidae</taxon>
        <taxon>Agaricales</taxon>
        <taxon>Marasmiineae</taxon>
        <taxon>Omphalotaceae</taxon>
        <taxon>Collybiopsis</taxon>
        <taxon>Collybiopsis luxurians</taxon>
    </lineage>
</organism>
<dbReference type="InterPro" id="IPR020472">
    <property type="entry name" value="WD40_PAC1"/>
</dbReference>
<dbReference type="InterPro" id="IPR011047">
    <property type="entry name" value="Quinoprotein_ADH-like_sf"/>
</dbReference>
<feature type="domain" description="Nephrocystin 3-like N-terminal" evidence="4">
    <location>
        <begin position="23"/>
        <end position="182"/>
    </location>
</feature>
<keyword evidence="1 3" id="KW-0853">WD repeat</keyword>
<evidence type="ECO:0000313" key="6">
    <source>
        <dbReference type="Proteomes" id="UP000053593"/>
    </source>
</evidence>
<dbReference type="HOGENOM" id="CLU_000288_6_3_1"/>
<dbReference type="Proteomes" id="UP000053593">
    <property type="component" value="Unassembled WGS sequence"/>
</dbReference>